<gene>
    <name evidence="2" type="ORF">MCEL_04890</name>
</gene>
<organism evidence="2 3">
    <name type="scientific">Mycolicibacterium celeriflavum</name>
    <name type="common">Mycobacterium celeriflavum</name>
    <dbReference type="NCBI Taxonomy" id="1249101"/>
    <lineage>
        <taxon>Bacteria</taxon>
        <taxon>Bacillati</taxon>
        <taxon>Actinomycetota</taxon>
        <taxon>Actinomycetes</taxon>
        <taxon>Mycobacteriales</taxon>
        <taxon>Mycobacteriaceae</taxon>
        <taxon>Mycolicibacterium</taxon>
    </lineage>
</organism>
<dbReference type="AlphaFoldDB" id="A0A7I7RCE8"/>
<name>A0A7I7RCE8_MYCCF</name>
<evidence type="ECO:0000256" key="1">
    <source>
        <dbReference type="SAM" id="MobiDB-lite"/>
    </source>
</evidence>
<feature type="compositionally biased region" description="Basic and acidic residues" evidence="1">
    <location>
        <begin position="1"/>
        <end position="35"/>
    </location>
</feature>
<feature type="region of interest" description="Disordered" evidence="1">
    <location>
        <begin position="1"/>
        <end position="42"/>
    </location>
</feature>
<sequence length="42" mass="5011">MADKKPGKNLKKAERSLKERRAEKRQREAEAGEFIRKRKRVS</sequence>
<reference evidence="2 3" key="1">
    <citation type="journal article" date="2019" name="Emerg. Microbes Infect.">
        <title>Comprehensive subspecies identification of 175 nontuberculous mycobacteria species based on 7547 genomic profiles.</title>
        <authorList>
            <person name="Matsumoto Y."/>
            <person name="Kinjo T."/>
            <person name="Motooka D."/>
            <person name="Nabeya D."/>
            <person name="Jung N."/>
            <person name="Uechi K."/>
            <person name="Horii T."/>
            <person name="Iida T."/>
            <person name="Fujita J."/>
            <person name="Nakamura S."/>
        </authorList>
    </citation>
    <scope>NUCLEOTIDE SEQUENCE [LARGE SCALE GENOMIC DNA]</scope>
    <source>
        <strain evidence="2 3">JCM 18439</strain>
    </source>
</reference>
<dbReference type="KEGG" id="mcee:MCEL_04890"/>
<protein>
    <submittedName>
        <fullName evidence="2">Uncharacterized protein</fullName>
    </submittedName>
</protein>
<proteinExistence type="predicted"/>
<dbReference type="EMBL" id="AP022591">
    <property type="protein sequence ID" value="BBY42194.1"/>
    <property type="molecule type" value="Genomic_DNA"/>
</dbReference>
<dbReference type="Proteomes" id="UP000466431">
    <property type="component" value="Chromosome"/>
</dbReference>
<dbReference type="RefSeq" id="WP_264007154.1">
    <property type="nucleotide sequence ID" value="NZ_AP022591.1"/>
</dbReference>
<keyword evidence="3" id="KW-1185">Reference proteome</keyword>
<evidence type="ECO:0000313" key="3">
    <source>
        <dbReference type="Proteomes" id="UP000466431"/>
    </source>
</evidence>
<accession>A0A7I7RCE8</accession>
<evidence type="ECO:0000313" key="2">
    <source>
        <dbReference type="EMBL" id="BBY42194.1"/>
    </source>
</evidence>